<name>A0A1R3HI22_COCAP</name>
<comment type="caution">
    <text evidence="1">The sequence shown here is derived from an EMBL/GenBank/DDBJ whole genome shotgun (WGS) entry which is preliminary data.</text>
</comment>
<dbReference type="AlphaFoldDB" id="A0A1R3HI22"/>
<proteinExistence type="predicted"/>
<dbReference type="Proteomes" id="UP000188268">
    <property type="component" value="Unassembled WGS sequence"/>
</dbReference>
<evidence type="ECO:0000313" key="1">
    <source>
        <dbReference type="EMBL" id="OMO69958.1"/>
    </source>
</evidence>
<gene>
    <name evidence="1" type="ORF">CCACVL1_19179</name>
</gene>
<protein>
    <submittedName>
        <fullName evidence="1">Uncharacterized protein</fullName>
    </submittedName>
</protein>
<accession>A0A1R3HI22</accession>
<sequence>MATTVIVSGELLDMATTVYCCRG</sequence>
<dbReference type="EMBL" id="AWWV01011902">
    <property type="protein sequence ID" value="OMO69958.1"/>
    <property type="molecule type" value="Genomic_DNA"/>
</dbReference>
<organism evidence="1 2">
    <name type="scientific">Corchorus capsularis</name>
    <name type="common">Jute</name>
    <dbReference type="NCBI Taxonomy" id="210143"/>
    <lineage>
        <taxon>Eukaryota</taxon>
        <taxon>Viridiplantae</taxon>
        <taxon>Streptophyta</taxon>
        <taxon>Embryophyta</taxon>
        <taxon>Tracheophyta</taxon>
        <taxon>Spermatophyta</taxon>
        <taxon>Magnoliopsida</taxon>
        <taxon>eudicotyledons</taxon>
        <taxon>Gunneridae</taxon>
        <taxon>Pentapetalae</taxon>
        <taxon>rosids</taxon>
        <taxon>malvids</taxon>
        <taxon>Malvales</taxon>
        <taxon>Malvaceae</taxon>
        <taxon>Grewioideae</taxon>
        <taxon>Apeibeae</taxon>
        <taxon>Corchorus</taxon>
    </lineage>
</organism>
<keyword evidence="2" id="KW-1185">Reference proteome</keyword>
<dbReference type="Gramene" id="OMO69958">
    <property type="protein sequence ID" value="OMO69958"/>
    <property type="gene ID" value="CCACVL1_19179"/>
</dbReference>
<evidence type="ECO:0000313" key="2">
    <source>
        <dbReference type="Proteomes" id="UP000188268"/>
    </source>
</evidence>
<reference evidence="1 2" key="1">
    <citation type="submission" date="2013-09" db="EMBL/GenBank/DDBJ databases">
        <title>Corchorus capsularis genome sequencing.</title>
        <authorList>
            <person name="Alam M."/>
            <person name="Haque M.S."/>
            <person name="Islam M.S."/>
            <person name="Emdad E.M."/>
            <person name="Islam M.M."/>
            <person name="Ahmed B."/>
            <person name="Halim A."/>
            <person name="Hossen Q.M.M."/>
            <person name="Hossain M.Z."/>
            <person name="Ahmed R."/>
            <person name="Khan M.M."/>
            <person name="Islam R."/>
            <person name="Rashid M.M."/>
            <person name="Khan S.A."/>
            <person name="Rahman M.S."/>
            <person name="Alam M."/>
        </authorList>
    </citation>
    <scope>NUCLEOTIDE SEQUENCE [LARGE SCALE GENOMIC DNA]</scope>
    <source>
        <strain evidence="2">cv. CVL-1</strain>
        <tissue evidence="1">Whole seedling</tissue>
    </source>
</reference>